<comment type="similarity">
    <text evidence="2">Belongs to the glycosyltransferase 2 family.</text>
</comment>
<keyword evidence="3" id="KW-0328">Glycosyltransferase</keyword>
<comment type="pathway">
    <text evidence="1">Cell wall biogenesis; cell wall polysaccharide biosynthesis.</text>
</comment>
<feature type="domain" description="Glycosyltransferase 2-like" evidence="5">
    <location>
        <begin position="31"/>
        <end position="204"/>
    </location>
</feature>
<dbReference type="RefSeq" id="WP_006278993.1">
    <property type="nucleotide sequence ID" value="NZ_LYXA01000001.1"/>
</dbReference>
<dbReference type="Proteomes" id="UP000093903">
    <property type="component" value="Unassembled WGS sequence"/>
</dbReference>
<dbReference type="InterPro" id="IPR029044">
    <property type="entry name" value="Nucleotide-diphossugar_trans"/>
</dbReference>
<dbReference type="EMBL" id="LYXA01000001">
    <property type="protein sequence ID" value="OBU76958.1"/>
    <property type="molecule type" value="Genomic_DNA"/>
</dbReference>
<dbReference type="InterPro" id="IPR001173">
    <property type="entry name" value="Glyco_trans_2-like"/>
</dbReference>
<dbReference type="PANTHER" id="PTHR43179">
    <property type="entry name" value="RHAMNOSYLTRANSFERASE WBBL"/>
    <property type="match status" value="1"/>
</dbReference>
<comment type="caution">
    <text evidence="6">The sequence shown here is derived from an EMBL/GenBank/DDBJ whole genome shotgun (WGS) entry which is preliminary data.</text>
</comment>
<protein>
    <submittedName>
        <fullName evidence="6">Glycosyl transferase</fullName>
    </submittedName>
</protein>
<evidence type="ECO:0000313" key="7">
    <source>
        <dbReference type="Proteomes" id="UP000093903"/>
    </source>
</evidence>
<evidence type="ECO:0000313" key="6">
    <source>
        <dbReference type="EMBL" id="OBU76958.1"/>
    </source>
</evidence>
<evidence type="ECO:0000256" key="2">
    <source>
        <dbReference type="ARBA" id="ARBA00006739"/>
    </source>
</evidence>
<dbReference type="Pfam" id="PF00535">
    <property type="entry name" value="Glycos_transf_2"/>
    <property type="match status" value="1"/>
</dbReference>
<reference evidence="6 7" key="1">
    <citation type="submission" date="2016-05" db="EMBL/GenBank/DDBJ databases">
        <title>First complete genome of the cyanobacterium Cylindrospermopsis raciborskii CS505, containing a circular chromosome and a single extrachromosomal element.</title>
        <authorList>
            <person name="Fuentes J."/>
            <person name="Tamames J."/>
            <person name="Allen E."/>
            <person name="Plominski A."/>
            <person name="Vasquez M."/>
        </authorList>
    </citation>
    <scope>NUCLEOTIDE SEQUENCE [LARGE SCALE GENOMIC DNA]</scope>
    <source>
        <strain evidence="6 7">CS505</strain>
    </source>
</reference>
<dbReference type="AlphaFoldDB" id="A0A853MIN0"/>
<evidence type="ECO:0000256" key="3">
    <source>
        <dbReference type="ARBA" id="ARBA00022676"/>
    </source>
</evidence>
<dbReference type="GO" id="GO:0016757">
    <property type="term" value="F:glycosyltransferase activity"/>
    <property type="evidence" value="ECO:0007669"/>
    <property type="project" value="UniProtKB-KW"/>
</dbReference>
<dbReference type="PANTHER" id="PTHR43179:SF12">
    <property type="entry name" value="GALACTOFURANOSYLTRANSFERASE GLFT2"/>
    <property type="match status" value="1"/>
</dbReference>
<name>A0A853MIN0_9CYAN</name>
<accession>A0A853MIN0</accession>
<evidence type="ECO:0000259" key="5">
    <source>
        <dbReference type="Pfam" id="PF00535"/>
    </source>
</evidence>
<evidence type="ECO:0000256" key="1">
    <source>
        <dbReference type="ARBA" id="ARBA00004776"/>
    </source>
</evidence>
<dbReference type="Gene3D" id="3.90.550.10">
    <property type="entry name" value="Spore Coat Polysaccharide Biosynthesis Protein SpsA, Chain A"/>
    <property type="match status" value="1"/>
</dbReference>
<keyword evidence="4 6" id="KW-0808">Transferase</keyword>
<dbReference type="SUPFAM" id="SSF53448">
    <property type="entry name" value="Nucleotide-diphospho-sugar transferases"/>
    <property type="match status" value="1"/>
</dbReference>
<proteinExistence type="inferred from homology"/>
<gene>
    <name evidence="6" type="ORF">A9P98_12100</name>
</gene>
<sequence>MHSRVTISVSIVTYHPDLILLNKVLDSLGSSLEMAKESGIIGEHEIFLVDNGRDFETDPTIMTPINKKYLNVKFLTGHGNVGYGLGNNLAFESSTGDYFVVLNPDVILEPKTMTSALSFMSTNNDCGLLAPAAFDHQGGKLSICKRYPSVIDLAVRGFLPRRLRKLFASRLAKYEMQDLLNQESIFWNPDLVSGCFMLFRREVFSLLQGFSPKYFMYFEDFDISIRTRKISAIAYVPSVKIDHYGGNASRKGLKHILMFCISAYRFFVTHGWQWI</sequence>
<organism evidence="6 7">
    <name type="scientific">Cylindrospermopsis raciborskii CS-505</name>
    <dbReference type="NCBI Taxonomy" id="533240"/>
    <lineage>
        <taxon>Bacteria</taxon>
        <taxon>Bacillati</taxon>
        <taxon>Cyanobacteriota</taxon>
        <taxon>Cyanophyceae</taxon>
        <taxon>Nostocales</taxon>
        <taxon>Aphanizomenonaceae</taxon>
        <taxon>Cylindrospermopsis</taxon>
    </lineage>
</organism>
<evidence type="ECO:0000256" key="4">
    <source>
        <dbReference type="ARBA" id="ARBA00022679"/>
    </source>
</evidence>